<evidence type="ECO:0000256" key="2">
    <source>
        <dbReference type="ARBA" id="ARBA00007637"/>
    </source>
</evidence>
<reference evidence="4 5" key="1">
    <citation type="submission" date="2024-09" db="EMBL/GenBank/DDBJ databases">
        <authorList>
            <person name="Sun Q."/>
            <person name="Mori K."/>
        </authorList>
    </citation>
    <scope>NUCLEOTIDE SEQUENCE [LARGE SCALE GENOMIC DNA]</scope>
    <source>
        <strain evidence="4 5">TBRC 4938</strain>
    </source>
</reference>
<protein>
    <submittedName>
        <fullName evidence="4">NAD-dependent epimerase/dehydratase family protein</fullName>
    </submittedName>
</protein>
<keyword evidence="5" id="KW-1185">Reference proteome</keyword>
<comment type="similarity">
    <text evidence="2">Belongs to the NAD(P)-dependent epimerase/dehydratase family.</text>
</comment>
<gene>
    <name evidence="4" type="ORF">ACFFP0_30590</name>
</gene>
<dbReference type="SUPFAM" id="SSF51735">
    <property type="entry name" value="NAD(P)-binding Rossmann-fold domains"/>
    <property type="match status" value="1"/>
</dbReference>
<accession>A0ABV6ARG1</accession>
<dbReference type="Pfam" id="PF01370">
    <property type="entry name" value="Epimerase"/>
    <property type="match status" value="1"/>
</dbReference>
<organism evidence="4 5">
    <name type="scientific">Rhizobium puerariae</name>
    <dbReference type="NCBI Taxonomy" id="1585791"/>
    <lineage>
        <taxon>Bacteria</taxon>
        <taxon>Pseudomonadati</taxon>
        <taxon>Pseudomonadota</taxon>
        <taxon>Alphaproteobacteria</taxon>
        <taxon>Hyphomicrobiales</taxon>
        <taxon>Rhizobiaceae</taxon>
        <taxon>Rhizobium/Agrobacterium group</taxon>
        <taxon>Rhizobium</taxon>
    </lineage>
</organism>
<comment type="pathway">
    <text evidence="1">Bacterial outer membrane biogenesis; LPS O-antigen biosynthesis.</text>
</comment>
<dbReference type="Gene3D" id="3.40.50.720">
    <property type="entry name" value="NAD(P)-binding Rossmann-like Domain"/>
    <property type="match status" value="1"/>
</dbReference>
<evidence type="ECO:0000256" key="1">
    <source>
        <dbReference type="ARBA" id="ARBA00005125"/>
    </source>
</evidence>
<dbReference type="InterPro" id="IPR036291">
    <property type="entry name" value="NAD(P)-bd_dom_sf"/>
</dbReference>
<comment type="caution">
    <text evidence="4">The sequence shown here is derived from an EMBL/GenBank/DDBJ whole genome shotgun (WGS) entry which is preliminary data.</text>
</comment>
<proteinExistence type="inferred from homology"/>
<dbReference type="EMBL" id="JBHMAA010000053">
    <property type="protein sequence ID" value="MFB9953207.1"/>
    <property type="molecule type" value="Genomic_DNA"/>
</dbReference>
<evidence type="ECO:0000259" key="3">
    <source>
        <dbReference type="Pfam" id="PF01370"/>
    </source>
</evidence>
<dbReference type="Proteomes" id="UP001589692">
    <property type="component" value="Unassembled WGS sequence"/>
</dbReference>
<evidence type="ECO:0000313" key="4">
    <source>
        <dbReference type="EMBL" id="MFB9953207.1"/>
    </source>
</evidence>
<dbReference type="PANTHER" id="PTHR43000">
    <property type="entry name" value="DTDP-D-GLUCOSE 4,6-DEHYDRATASE-RELATED"/>
    <property type="match status" value="1"/>
</dbReference>
<name>A0ABV6ARG1_9HYPH</name>
<sequence length="281" mass="31449">MKYLVTGGEGYVGRHVVKWLVANGNDVIVATRRDQSSIPGAKVIKLDILQSTPAIYDASGRPDVLIDLAWEDGFKHASPKHLGNLSKHIEFIHNMLEGGLRHVVGLGTMHEIGYHVGPIDEFTPTFPMNAYGIAKDHLRRVQDLYCKQFEAVNQWIRCFYIYGEDELNNSIFTKLLEAEKNGHAEFSLNSGELLYDFIDVAELGAQIGSVASQREVTGVINCCSGDPTSLKSMVLRFVEDRNMQIKLNWGGFPLRTYDSRAVWGDRKKLDQALRSAQSFSS</sequence>
<feature type="domain" description="NAD-dependent epimerase/dehydratase" evidence="3">
    <location>
        <begin position="4"/>
        <end position="203"/>
    </location>
</feature>
<dbReference type="InterPro" id="IPR001509">
    <property type="entry name" value="Epimerase_deHydtase"/>
</dbReference>
<dbReference type="RefSeq" id="WP_377266012.1">
    <property type="nucleotide sequence ID" value="NZ_JBHMAA010000053.1"/>
</dbReference>
<evidence type="ECO:0000313" key="5">
    <source>
        <dbReference type="Proteomes" id="UP001589692"/>
    </source>
</evidence>